<evidence type="ECO:0000313" key="3">
    <source>
        <dbReference type="Proteomes" id="UP000034264"/>
    </source>
</evidence>
<feature type="transmembrane region" description="Helical" evidence="1">
    <location>
        <begin position="12"/>
        <end position="34"/>
    </location>
</feature>
<keyword evidence="1" id="KW-1133">Transmembrane helix</keyword>
<accession>A0A0G1M569</accession>
<gene>
    <name evidence="2" type="ORF">UX05_C0001G0028</name>
</gene>
<dbReference type="AlphaFoldDB" id="A0A0G1M569"/>
<feature type="transmembrane region" description="Helical" evidence="1">
    <location>
        <begin position="155"/>
        <end position="175"/>
    </location>
</feature>
<dbReference type="Proteomes" id="UP000034264">
    <property type="component" value="Unassembled WGS sequence"/>
</dbReference>
<sequence>MNPLIGASVVTSFVAGGAALFAPCCIGVLLPTYLGSVFRQRTMVFFMTFVYFLGLLTVFLPIGLGFSLVSVVLSQYHNLLFSIGAVFMILLGIFLLAGKHFSLPSPVHPQVSKYTIASIFVLGIFSAIATTCCAPVLAGVLAVSTLAGSLTLGGLYTLSYVLGMVFPLFLVAAFLDKTNVIKKLRIFRHSSGLIAGLTFVIFGSYVLYLSLTNQLQMRSDAQFRAILWLAGVNRTVSGLISPATQVLGTVLVVTATLLIIFIAIKQFREGRWKL</sequence>
<feature type="transmembrane region" description="Helical" evidence="1">
    <location>
        <begin position="119"/>
        <end position="143"/>
    </location>
</feature>
<feature type="transmembrane region" description="Helical" evidence="1">
    <location>
        <begin position="246"/>
        <end position="264"/>
    </location>
</feature>
<feature type="transmembrane region" description="Helical" evidence="1">
    <location>
        <begin position="187"/>
        <end position="208"/>
    </location>
</feature>
<name>A0A0G1M569_9BACT</name>
<reference evidence="2 3" key="1">
    <citation type="journal article" date="2015" name="Nature">
        <title>rRNA introns, odd ribosomes, and small enigmatic genomes across a large radiation of phyla.</title>
        <authorList>
            <person name="Brown C.T."/>
            <person name="Hug L.A."/>
            <person name="Thomas B.C."/>
            <person name="Sharon I."/>
            <person name="Castelle C.J."/>
            <person name="Singh A."/>
            <person name="Wilkins M.J."/>
            <person name="Williams K.H."/>
            <person name="Banfield J.F."/>
        </authorList>
    </citation>
    <scope>NUCLEOTIDE SEQUENCE [LARGE SCALE GENOMIC DNA]</scope>
</reference>
<proteinExistence type="predicted"/>
<dbReference type="PANTHER" id="PTHR31272">
    <property type="entry name" value="CYTOCHROME C-TYPE BIOGENESIS PROTEIN HI_1454-RELATED"/>
    <property type="match status" value="1"/>
</dbReference>
<keyword evidence="1 2" id="KW-0812">Transmembrane</keyword>
<keyword evidence="1" id="KW-0472">Membrane</keyword>
<comment type="caution">
    <text evidence="2">The sequence shown here is derived from an EMBL/GenBank/DDBJ whole genome shotgun (WGS) entry which is preliminary data.</text>
</comment>
<dbReference type="EMBL" id="LCKS01000001">
    <property type="protein sequence ID" value="KKU03399.1"/>
    <property type="molecule type" value="Genomic_DNA"/>
</dbReference>
<evidence type="ECO:0000256" key="1">
    <source>
        <dbReference type="SAM" id="Phobius"/>
    </source>
</evidence>
<dbReference type="InterPro" id="IPR051790">
    <property type="entry name" value="Cytochrome_c-biogenesis_DsbD"/>
</dbReference>
<evidence type="ECO:0000313" key="2">
    <source>
        <dbReference type="EMBL" id="KKU03399.1"/>
    </source>
</evidence>
<feature type="transmembrane region" description="Helical" evidence="1">
    <location>
        <begin position="79"/>
        <end position="98"/>
    </location>
</feature>
<dbReference type="PANTHER" id="PTHR31272:SF9">
    <property type="entry name" value="BLL1027 PROTEIN"/>
    <property type="match status" value="1"/>
</dbReference>
<organism evidence="2 3">
    <name type="scientific">Candidatus Amesbacteria bacterium GW2011_GWC2_45_19</name>
    <dbReference type="NCBI Taxonomy" id="1618366"/>
    <lineage>
        <taxon>Bacteria</taxon>
        <taxon>Candidatus Amesiibacteriota</taxon>
    </lineage>
</organism>
<feature type="transmembrane region" description="Helical" evidence="1">
    <location>
        <begin position="46"/>
        <end position="73"/>
    </location>
</feature>
<dbReference type="PATRIC" id="fig|1618366.3.peg.29"/>
<protein>
    <submittedName>
        <fullName evidence="2">Cytochrome c biogenesis protein transmembrane region</fullName>
    </submittedName>
</protein>